<evidence type="ECO:0000313" key="2">
    <source>
        <dbReference type="Proteomes" id="UP000523447"/>
    </source>
</evidence>
<evidence type="ECO:0000313" key="1">
    <source>
        <dbReference type="EMBL" id="NKY87028.1"/>
    </source>
</evidence>
<proteinExistence type="predicted"/>
<keyword evidence="2" id="KW-1185">Reference proteome</keyword>
<dbReference type="EMBL" id="JAAXPE010000014">
    <property type="protein sequence ID" value="NKY87028.1"/>
    <property type="molecule type" value="Genomic_DNA"/>
</dbReference>
<gene>
    <name evidence="1" type="ORF">HGA07_15450</name>
</gene>
<name>A0A7X6LYP9_9NOCA</name>
<protein>
    <submittedName>
        <fullName evidence="1">Uncharacterized protein</fullName>
    </submittedName>
</protein>
<reference evidence="1 2" key="1">
    <citation type="submission" date="2020-04" db="EMBL/GenBank/DDBJ databases">
        <title>MicrobeNet Type strains.</title>
        <authorList>
            <person name="Nicholson A.C."/>
        </authorList>
    </citation>
    <scope>NUCLEOTIDE SEQUENCE [LARGE SCALE GENOMIC DNA]</scope>
    <source>
        <strain evidence="1 2">DSM 44445</strain>
    </source>
</reference>
<comment type="caution">
    <text evidence="1">The sequence shown here is derived from an EMBL/GenBank/DDBJ whole genome shotgun (WGS) entry which is preliminary data.</text>
</comment>
<dbReference type="RefSeq" id="WP_040722667.1">
    <property type="nucleotide sequence ID" value="NZ_CAWPHS010000006.1"/>
</dbReference>
<organism evidence="1 2">
    <name type="scientific">Nocardia veterana</name>
    <dbReference type="NCBI Taxonomy" id="132249"/>
    <lineage>
        <taxon>Bacteria</taxon>
        <taxon>Bacillati</taxon>
        <taxon>Actinomycetota</taxon>
        <taxon>Actinomycetes</taxon>
        <taxon>Mycobacteriales</taxon>
        <taxon>Nocardiaceae</taxon>
        <taxon>Nocardia</taxon>
    </lineage>
</organism>
<sequence length="82" mass="8936">MFSGLAALLIAAVVLVAAHRYATGPGRHVVARFERYRPHAPMADWAAPAAKSPAPRHRALGVLRRRSVCVVRDRSGMRPTLP</sequence>
<dbReference type="AlphaFoldDB" id="A0A7X6LYP9"/>
<dbReference type="Proteomes" id="UP000523447">
    <property type="component" value="Unassembled WGS sequence"/>
</dbReference>
<accession>A0A7X6LYP9</accession>